<proteinExistence type="predicted"/>
<evidence type="ECO:0000259" key="1">
    <source>
        <dbReference type="Pfam" id="PF12770"/>
    </source>
</evidence>
<evidence type="ECO:0000313" key="3">
    <source>
        <dbReference type="Proteomes" id="UP000054166"/>
    </source>
</evidence>
<dbReference type="SUPFAM" id="SSF48452">
    <property type="entry name" value="TPR-like"/>
    <property type="match status" value="1"/>
</dbReference>
<dbReference type="HOGENOM" id="CLU_001305_0_3_1"/>
<accession>A0A0C3AYG6</accession>
<dbReference type="Proteomes" id="UP000054166">
    <property type="component" value="Unassembled WGS sequence"/>
</dbReference>
<gene>
    <name evidence="2" type="ORF">PILCRDRAFT_74750</name>
</gene>
<keyword evidence="3" id="KW-1185">Reference proteome</keyword>
<dbReference type="InParanoid" id="A0A0C3AYG6"/>
<dbReference type="Gene3D" id="1.25.40.10">
    <property type="entry name" value="Tetratricopeptide repeat domain"/>
    <property type="match status" value="3"/>
</dbReference>
<protein>
    <recommendedName>
        <fullName evidence="1">CHAT domain-containing protein</fullName>
    </recommendedName>
</protein>
<dbReference type="PANTHER" id="PTHR19959">
    <property type="entry name" value="KINESIN LIGHT CHAIN"/>
    <property type="match status" value="1"/>
</dbReference>
<reference evidence="2 3" key="1">
    <citation type="submission" date="2014-04" db="EMBL/GenBank/DDBJ databases">
        <authorList>
            <consortium name="DOE Joint Genome Institute"/>
            <person name="Kuo A."/>
            <person name="Tarkka M."/>
            <person name="Buscot F."/>
            <person name="Kohler A."/>
            <person name="Nagy L.G."/>
            <person name="Floudas D."/>
            <person name="Copeland A."/>
            <person name="Barry K.W."/>
            <person name="Cichocki N."/>
            <person name="Veneault-Fourrey C."/>
            <person name="LaButti K."/>
            <person name="Lindquist E.A."/>
            <person name="Lipzen A."/>
            <person name="Lundell T."/>
            <person name="Morin E."/>
            <person name="Murat C."/>
            <person name="Sun H."/>
            <person name="Tunlid A."/>
            <person name="Henrissat B."/>
            <person name="Grigoriev I.V."/>
            <person name="Hibbett D.S."/>
            <person name="Martin F."/>
            <person name="Nordberg H.P."/>
            <person name="Cantor M.N."/>
            <person name="Hua S.X."/>
        </authorList>
    </citation>
    <scope>NUCLEOTIDE SEQUENCE [LARGE SCALE GENOMIC DNA]</scope>
    <source>
        <strain evidence="2 3">F 1598</strain>
    </source>
</reference>
<organism evidence="2 3">
    <name type="scientific">Piloderma croceum (strain F 1598)</name>
    <dbReference type="NCBI Taxonomy" id="765440"/>
    <lineage>
        <taxon>Eukaryota</taxon>
        <taxon>Fungi</taxon>
        <taxon>Dikarya</taxon>
        <taxon>Basidiomycota</taxon>
        <taxon>Agaricomycotina</taxon>
        <taxon>Agaricomycetes</taxon>
        <taxon>Agaricomycetidae</taxon>
        <taxon>Atheliales</taxon>
        <taxon>Atheliaceae</taxon>
        <taxon>Piloderma</taxon>
    </lineage>
</organism>
<dbReference type="AlphaFoldDB" id="A0A0C3AYG6"/>
<feature type="non-terminal residue" evidence="2">
    <location>
        <position position="1"/>
    </location>
</feature>
<feature type="domain" description="CHAT" evidence="1">
    <location>
        <begin position="742"/>
        <end position="1031"/>
    </location>
</feature>
<dbReference type="InterPro" id="IPR024983">
    <property type="entry name" value="CHAT_dom"/>
</dbReference>
<dbReference type="InterPro" id="IPR011990">
    <property type="entry name" value="TPR-like_helical_dom_sf"/>
</dbReference>
<dbReference type="STRING" id="765440.A0A0C3AYG6"/>
<dbReference type="PANTHER" id="PTHR19959:SF119">
    <property type="entry name" value="FUNGAL LIPASE-LIKE DOMAIN-CONTAINING PROTEIN"/>
    <property type="match status" value="1"/>
</dbReference>
<dbReference type="EMBL" id="KN833012">
    <property type="protein sequence ID" value="KIM79043.1"/>
    <property type="molecule type" value="Genomic_DNA"/>
</dbReference>
<dbReference type="OrthoDB" id="9991317at2759"/>
<reference evidence="3" key="2">
    <citation type="submission" date="2015-01" db="EMBL/GenBank/DDBJ databases">
        <title>Evolutionary Origins and Diversification of the Mycorrhizal Mutualists.</title>
        <authorList>
            <consortium name="DOE Joint Genome Institute"/>
            <consortium name="Mycorrhizal Genomics Consortium"/>
            <person name="Kohler A."/>
            <person name="Kuo A."/>
            <person name="Nagy L.G."/>
            <person name="Floudas D."/>
            <person name="Copeland A."/>
            <person name="Barry K.W."/>
            <person name="Cichocki N."/>
            <person name="Veneault-Fourrey C."/>
            <person name="LaButti K."/>
            <person name="Lindquist E.A."/>
            <person name="Lipzen A."/>
            <person name="Lundell T."/>
            <person name="Morin E."/>
            <person name="Murat C."/>
            <person name="Riley R."/>
            <person name="Ohm R."/>
            <person name="Sun H."/>
            <person name="Tunlid A."/>
            <person name="Henrissat B."/>
            <person name="Grigoriev I.V."/>
            <person name="Hibbett D.S."/>
            <person name="Martin F."/>
        </authorList>
    </citation>
    <scope>NUCLEOTIDE SEQUENCE [LARGE SCALE GENOMIC DNA]</scope>
    <source>
        <strain evidence="3">F 1598</strain>
    </source>
</reference>
<evidence type="ECO:0000313" key="2">
    <source>
        <dbReference type="EMBL" id="KIM79043.1"/>
    </source>
</evidence>
<dbReference type="Pfam" id="PF12770">
    <property type="entry name" value="CHAT"/>
    <property type="match status" value="1"/>
</dbReference>
<sequence>LGLSFTSRFELTRNPVDADEAISAYNDAVQLTPEGHPNKPSYLSNLGSSLIRRFEHTGEPVDADEAISACNNAVELTPEGHPDKQSYLNNLGSSLMRRFEHRGDLIDINRAISAQNHAVCLTPEGDALKPLYLHNLGISYTSRFERTEEVVDIEKAISACKDAVRLTPDGHSDKPGRLLGLGTAFMDRFERTGQLADINEAISVNTIAERLIPEDHPDKRSYLNNLGISLRLRFQRTGDLVDIDNAISDHIDSVRLTPDGHAPKPGHLHNLGLSFLRRFERTGDIIDIDKAISAQHDAVQLTPMGHAKKPDRLNSLGISFMNRYKHTGELSDIDESISAYTDAVNLTQDSHAHMCGYQTNLGNSFTERFTHTGELVDIDKAISAHNDAVRLIPDGHAQKPGCLCNIGGSSLHRFKHTGDLVDIDYAISSYNDAVNLIPDDHTHKTSFLNNLGEALLSRSELTGSRVDVDMAISKFRLCAKSSAGIPSLRYRAATKWARLSLKDNSSTALDGYDTALALLPRVAWLGQTISDRHKQLLSIGGIGNEAAAAAIALGQQETAIEWLEQARSVVWGQLLNLRTPVDELRDADFELANELERVSKDLESAGNRNDSFIPSDKQLSMEQTARQHRKLATDWDMLIEKARSIPGFEDFLRPKKLEKLSRAARSGPVVVINVHEARCDALVVMADLDDVIHVPLDGFSYTKAEDLQRSLNKVLSTAGVHKRDARGPQMVSTKHDNLKFEEILSMLWTNVVQPVLAALAFSVVYFKVSIDPEPPRIWWCATGPLTFLPIHAAGLYNTRELGFKTSDFAVSSYTPTLTALLERPVPAQQQFQGLLAVIQPCTPGLSPLPNAEKELAQMEQLDSSLHIHSLSGELATVESVVNGMQERSWVHLACHAIQETSEPTQSAFSLQNGTLTLSKLISQPFPHADFAFLSACQTAKGDKKLSEEAVHLAAGMLAAGYRSVIATMWSIMDEDAPVVACEVYSHLVRDPQLSSTRAAHALHHAVKCLRDQLEESGKSSFTSWVPFIHVGM</sequence>
<name>A0A0C3AYG6_PILCF</name>